<evidence type="ECO:0000256" key="2">
    <source>
        <dbReference type="ARBA" id="ARBA00022989"/>
    </source>
</evidence>
<keyword evidence="2" id="KW-0472">Membrane</keyword>
<keyword evidence="3" id="KW-0732">Signal</keyword>
<reference evidence="4" key="1">
    <citation type="submission" date="2021-01" db="EMBL/GenBank/DDBJ databases">
        <authorList>
            <person name="Corre E."/>
            <person name="Pelletier E."/>
            <person name="Niang G."/>
            <person name="Scheremetjew M."/>
            <person name="Finn R."/>
            <person name="Kale V."/>
            <person name="Holt S."/>
            <person name="Cochrane G."/>
            <person name="Meng A."/>
            <person name="Brown T."/>
            <person name="Cohen L."/>
        </authorList>
    </citation>
    <scope>NUCLEOTIDE SEQUENCE</scope>
    <source>
        <strain evidence="4">RCC1693</strain>
    </source>
</reference>
<dbReference type="InterPro" id="IPR008803">
    <property type="entry name" value="RHD3/Sey1"/>
</dbReference>
<dbReference type="PANTHER" id="PTHR45923:SF2">
    <property type="entry name" value="PROTEIN SEY1"/>
    <property type="match status" value="1"/>
</dbReference>
<protein>
    <submittedName>
        <fullName evidence="4">Uncharacterized protein</fullName>
    </submittedName>
</protein>
<dbReference type="GO" id="GO:0016320">
    <property type="term" value="P:endoplasmic reticulum membrane fusion"/>
    <property type="evidence" value="ECO:0007669"/>
    <property type="project" value="TreeGrafter"/>
</dbReference>
<evidence type="ECO:0000256" key="3">
    <source>
        <dbReference type="SAM" id="SignalP"/>
    </source>
</evidence>
<organism evidence="4">
    <name type="scientific">Florenciella parvula</name>
    <dbReference type="NCBI Taxonomy" id="236787"/>
    <lineage>
        <taxon>Eukaryota</taxon>
        <taxon>Sar</taxon>
        <taxon>Stramenopiles</taxon>
        <taxon>Ochrophyta</taxon>
        <taxon>Dictyochophyceae</taxon>
        <taxon>Florenciellales</taxon>
        <taxon>Florenciella</taxon>
    </lineage>
</organism>
<keyword evidence="1" id="KW-0812">Transmembrane</keyword>
<feature type="chain" id="PRO_5031263732" evidence="3">
    <location>
        <begin position="26"/>
        <end position="448"/>
    </location>
</feature>
<name>A0A7S2FW41_9STRA</name>
<evidence type="ECO:0000313" key="4">
    <source>
        <dbReference type="EMBL" id="CAD9416437.1"/>
    </source>
</evidence>
<accession>A0A7S2FW41</accession>
<gene>
    <name evidence="4" type="ORF">FPAR1323_LOCUS8796</name>
</gene>
<dbReference type="GO" id="GO:0003924">
    <property type="term" value="F:GTPase activity"/>
    <property type="evidence" value="ECO:0007669"/>
    <property type="project" value="TreeGrafter"/>
</dbReference>
<dbReference type="EMBL" id="HBGT01016487">
    <property type="protein sequence ID" value="CAD9416437.1"/>
    <property type="molecule type" value="Transcribed_RNA"/>
</dbReference>
<sequence length="448" mass="47239">MASSSTLRLAAVALAMVASGHLASSSMMPRQPRVFATLFGDAAPKTCSVAFVESDELSALVVDVPGADVLRGSLDLSDLQTKVEALLARTADGTLEEGATKVFVACSDCEAESSEVEALVRSELVAMWANAVKPAQYEAAPLSDFVDVDVRVLPDSRNPTCAAAVDGLKSALASAGVSNRLDGVVASGGGSGGGAPAQADMESLFACHGAMEGAFQTFVDQLPALSAALAEIDVEEFGAACDDALDAAVQHFNGASAAFDGTASKAAKGKELVSKVHGELRPLYLAKLAELNELANSRLKKSFRKLSITDGSLLKDMEAGVKDADAFFSANAKKMVCRGAGWSANQERRAMVSKMRAFVKERLQVLHLGGKYVPGMRRKPVAVSLHWLVRHPLQLLDAIQDSLSFDDEMEYDPNMDYGELDGMIRTPQGVTDETNAYAARVSANAEVE</sequence>
<keyword evidence="2" id="KW-1133">Transmembrane helix</keyword>
<dbReference type="GO" id="GO:0005783">
    <property type="term" value="C:endoplasmic reticulum"/>
    <property type="evidence" value="ECO:0007669"/>
    <property type="project" value="TreeGrafter"/>
</dbReference>
<feature type="signal peptide" evidence="3">
    <location>
        <begin position="1"/>
        <end position="25"/>
    </location>
</feature>
<proteinExistence type="predicted"/>
<evidence type="ECO:0000256" key="1">
    <source>
        <dbReference type="ARBA" id="ARBA00022692"/>
    </source>
</evidence>
<dbReference type="AlphaFoldDB" id="A0A7S2FW41"/>
<dbReference type="PANTHER" id="PTHR45923">
    <property type="entry name" value="PROTEIN SEY1"/>
    <property type="match status" value="1"/>
</dbReference>